<keyword evidence="2" id="KW-1185">Reference proteome</keyword>
<dbReference type="Proteomes" id="UP001208570">
    <property type="component" value="Unassembled WGS sequence"/>
</dbReference>
<proteinExistence type="predicted"/>
<evidence type="ECO:0000313" key="1">
    <source>
        <dbReference type="EMBL" id="KAK2155200.1"/>
    </source>
</evidence>
<accession>A0AAD9N3C2</accession>
<dbReference type="EMBL" id="JAODUP010000246">
    <property type="protein sequence ID" value="KAK2155200.1"/>
    <property type="molecule type" value="Genomic_DNA"/>
</dbReference>
<name>A0AAD9N3C2_9ANNE</name>
<protein>
    <submittedName>
        <fullName evidence="1">Uncharacterized protein</fullName>
    </submittedName>
</protein>
<gene>
    <name evidence="1" type="ORF">LSH36_246g02047</name>
</gene>
<organism evidence="1 2">
    <name type="scientific">Paralvinella palmiformis</name>
    <dbReference type="NCBI Taxonomy" id="53620"/>
    <lineage>
        <taxon>Eukaryota</taxon>
        <taxon>Metazoa</taxon>
        <taxon>Spiralia</taxon>
        <taxon>Lophotrochozoa</taxon>
        <taxon>Annelida</taxon>
        <taxon>Polychaeta</taxon>
        <taxon>Sedentaria</taxon>
        <taxon>Canalipalpata</taxon>
        <taxon>Terebellida</taxon>
        <taxon>Terebelliformia</taxon>
        <taxon>Alvinellidae</taxon>
        <taxon>Paralvinella</taxon>
    </lineage>
</organism>
<reference evidence="1" key="1">
    <citation type="journal article" date="2023" name="Mol. Biol. Evol.">
        <title>Third-Generation Sequencing Reveals the Adaptive Role of the Epigenome in Three Deep-Sea Polychaetes.</title>
        <authorList>
            <person name="Perez M."/>
            <person name="Aroh O."/>
            <person name="Sun Y."/>
            <person name="Lan Y."/>
            <person name="Juniper S.K."/>
            <person name="Young C.R."/>
            <person name="Angers B."/>
            <person name="Qian P.Y."/>
        </authorList>
    </citation>
    <scope>NUCLEOTIDE SEQUENCE</scope>
    <source>
        <strain evidence="1">P08H-3</strain>
    </source>
</reference>
<comment type="caution">
    <text evidence="1">The sequence shown here is derived from an EMBL/GenBank/DDBJ whole genome shotgun (WGS) entry which is preliminary data.</text>
</comment>
<evidence type="ECO:0000313" key="2">
    <source>
        <dbReference type="Proteomes" id="UP001208570"/>
    </source>
</evidence>
<sequence>MLLKVLQTRGFECYRVDPISSICVTVEVPTFKKDVVYNENLEIQEMYETSLNVSLVEYIRKKRTIPGQERQETNGRYIYIYIRLRARRYSSDLNQNSLLFITNSDDPLIVLDADQPPSDSDDMPLFKPHPTFIDNVKFMRQWKTTTYRYPYSMVAQNPDHFTAYVKVEVSEIREYDLRRRKRNKFRSATIILSTLPPFTLS</sequence>
<dbReference type="AlphaFoldDB" id="A0AAD9N3C2"/>